<sequence>MLKLGAATLVIAVVLLVLVMLSLARRRAKTREEKLHQLYLRSKKRDWLARWLGKSNRKRLTYRRDDAE</sequence>
<dbReference type="EMBL" id="CP115174">
    <property type="protein sequence ID" value="WBO24196.1"/>
    <property type="molecule type" value="Genomic_DNA"/>
</dbReference>
<dbReference type="Proteomes" id="UP001210865">
    <property type="component" value="Chromosome"/>
</dbReference>
<keyword evidence="1" id="KW-1133">Transmembrane helix</keyword>
<evidence type="ECO:0000256" key="1">
    <source>
        <dbReference type="SAM" id="Phobius"/>
    </source>
</evidence>
<feature type="transmembrane region" description="Helical" evidence="1">
    <location>
        <begin position="6"/>
        <end position="24"/>
    </location>
</feature>
<evidence type="ECO:0000313" key="3">
    <source>
        <dbReference type="Proteomes" id="UP001210865"/>
    </source>
</evidence>
<gene>
    <name evidence="2" type="ORF">PBT88_08865</name>
</gene>
<reference evidence="2 3" key="1">
    <citation type="submission" date="2022-12" db="EMBL/GenBank/DDBJ databases">
        <title>Sphingomonas abieness sp. nov., an endophytic bacterium isolated from Abies koreana.</title>
        <authorList>
            <person name="Jiang L."/>
            <person name="Lee J."/>
        </authorList>
    </citation>
    <scope>NUCLEOTIDE SEQUENCE [LARGE SCALE GENOMIC DNA]</scope>
    <source>
        <strain evidence="3">PAMB 00755</strain>
    </source>
</reference>
<dbReference type="RefSeq" id="WP_270078825.1">
    <property type="nucleotide sequence ID" value="NZ_CP115174.1"/>
</dbReference>
<keyword evidence="1" id="KW-0812">Transmembrane</keyword>
<accession>A0ABY7NUV8</accession>
<protein>
    <submittedName>
        <fullName evidence="2">Uncharacterized protein</fullName>
    </submittedName>
</protein>
<keyword evidence="1" id="KW-0472">Membrane</keyword>
<organism evidence="2 3">
    <name type="scientific">Sphingomonas abietis</name>
    <dbReference type="NCBI Taxonomy" id="3012344"/>
    <lineage>
        <taxon>Bacteria</taxon>
        <taxon>Pseudomonadati</taxon>
        <taxon>Pseudomonadota</taxon>
        <taxon>Alphaproteobacteria</taxon>
        <taxon>Sphingomonadales</taxon>
        <taxon>Sphingomonadaceae</taxon>
        <taxon>Sphingomonas</taxon>
    </lineage>
</organism>
<keyword evidence="3" id="KW-1185">Reference proteome</keyword>
<name>A0ABY7NUV8_9SPHN</name>
<proteinExistence type="predicted"/>
<evidence type="ECO:0000313" key="2">
    <source>
        <dbReference type="EMBL" id="WBO24196.1"/>
    </source>
</evidence>